<sequence>MANRISRTTIVLIAAILALACLFVGAPKNRSRFNTISFNYH</sequence>
<evidence type="ECO:0000313" key="1">
    <source>
        <dbReference type="EMBL" id="ADF37897.1"/>
    </source>
</evidence>
<dbReference type="Proteomes" id="UP000002365">
    <property type="component" value="Chromosome"/>
</dbReference>
<dbReference type="KEGG" id="bmd:BMD_1036"/>
<dbReference type="HOGENOM" id="CLU_3265773_0_0_9"/>
<accession>D5DBB5</accession>
<dbReference type="EMBL" id="CP001982">
    <property type="protein sequence ID" value="ADF37897.1"/>
    <property type="molecule type" value="Genomic_DNA"/>
</dbReference>
<evidence type="ECO:0000313" key="2">
    <source>
        <dbReference type="Proteomes" id="UP000002365"/>
    </source>
</evidence>
<organism evidence="1 2">
    <name type="scientific">Priestia megaterium (strain DSM 319 / IMG 1521)</name>
    <name type="common">Bacillus megaterium</name>
    <dbReference type="NCBI Taxonomy" id="592022"/>
    <lineage>
        <taxon>Bacteria</taxon>
        <taxon>Bacillati</taxon>
        <taxon>Bacillota</taxon>
        <taxon>Bacilli</taxon>
        <taxon>Bacillales</taxon>
        <taxon>Bacillaceae</taxon>
        <taxon>Priestia</taxon>
    </lineage>
</organism>
<dbReference type="PROSITE" id="PS51257">
    <property type="entry name" value="PROKAR_LIPOPROTEIN"/>
    <property type="match status" value="1"/>
</dbReference>
<protein>
    <submittedName>
        <fullName evidence="1">Uncharacterized protein</fullName>
    </submittedName>
</protein>
<dbReference type="AlphaFoldDB" id="D5DBB5"/>
<name>D5DBB5_PRIM3</name>
<reference evidence="1 2" key="1">
    <citation type="journal article" date="2011" name="J. Bacteriol.">
        <title>Genome sequences of the biotechnologically important Bacillus megaterium strains QM B1551 and DSM319.</title>
        <authorList>
            <person name="Eppinger M."/>
            <person name="Bunk B."/>
            <person name="Johns M.A."/>
            <person name="Edirisinghe J.N."/>
            <person name="Kutumbaka K.K."/>
            <person name="Koenig S.S."/>
            <person name="Huot Creasy H."/>
            <person name="Rosovitz M.J."/>
            <person name="Riley D.R."/>
            <person name="Daugherty S."/>
            <person name="Martin M."/>
            <person name="Elbourne L.D."/>
            <person name="Paulsen I."/>
            <person name="Biedendieck R."/>
            <person name="Braun C."/>
            <person name="Grayburn S."/>
            <person name="Dhingra S."/>
            <person name="Lukyanchuk V."/>
            <person name="Ball B."/>
            <person name="Ul-Qamar R."/>
            <person name="Seibel J."/>
            <person name="Bremer E."/>
            <person name="Jahn D."/>
            <person name="Ravel J."/>
            <person name="Vary P.S."/>
        </authorList>
    </citation>
    <scope>NUCLEOTIDE SEQUENCE [LARGE SCALE GENOMIC DNA]</scope>
    <source>
        <strain evidence="2">DSM 319 / IMG 1521</strain>
    </source>
</reference>
<dbReference type="RefSeq" id="WP_013082039.1">
    <property type="nucleotide sequence ID" value="NC_014103.1"/>
</dbReference>
<proteinExistence type="predicted"/>
<gene>
    <name evidence="1" type="ordered locus">BMD_1036</name>
</gene>